<keyword evidence="1" id="KW-0694">RNA-binding</keyword>
<dbReference type="InterPro" id="IPR033655">
    <property type="entry name" value="TGS_RelA/SpoT"/>
</dbReference>
<dbReference type="GO" id="GO:0008728">
    <property type="term" value="F:GTP diphosphokinase activity"/>
    <property type="evidence" value="ECO:0007669"/>
    <property type="project" value="TreeGrafter"/>
</dbReference>
<dbReference type="InterPro" id="IPR012675">
    <property type="entry name" value="Beta-grasp_dom_sf"/>
</dbReference>
<dbReference type="EMBL" id="CP048685">
    <property type="protein sequence ID" value="QPJ60398.1"/>
    <property type="molecule type" value="Genomic_DNA"/>
</dbReference>
<dbReference type="Gene3D" id="3.30.460.10">
    <property type="entry name" value="Beta Polymerase, domain 2"/>
    <property type="match status" value="1"/>
</dbReference>
<keyword evidence="7" id="KW-0378">Hydrolase</keyword>
<dbReference type="InterPro" id="IPR002912">
    <property type="entry name" value="ACT_dom"/>
</dbReference>
<dbReference type="Gene3D" id="1.10.3210.10">
    <property type="entry name" value="Hypothetical protein af1432"/>
    <property type="match status" value="1"/>
</dbReference>
<dbReference type="InterPro" id="IPR012676">
    <property type="entry name" value="TGS-like"/>
</dbReference>
<accession>A0A7T0BT52</accession>
<dbReference type="GO" id="GO:0015949">
    <property type="term" value="P:nucleobase-containing small molecule interconversion"/>
    <property type="evidence" value="ECO:0007669"/>
    <property type="project" value="UniProtKB-ARBA"/>
</dbReference>
<dbReference type="InterPro" id="IPR004095">
    <property type="entry name" value="TGS"/>
</dbReference>
<organism evidence="7 8">
    <name type="scientific">Candidatus Nitronauta litoralis</name>
    <dbReference type="NCBI Taxonomy" id="2705533"/>
    <lineage>
        <taxon>Bacteria</taxon>
        <taxon>Pseudomonadati</taxon>
        <taxon>Nitrospinota/Tectimicrobiota group</taxon>
        <taxon>Nitrospinota</taxon>
        <taxon>Nitrospinia</taxon>
        <taxon>Nitrospinales</taxon>
        <taxon>Nitrospinaceae</taxon>
        <taxon>Candidatus Nitronauta</taxon>
    </lineage>
</organism>
<comment type="similarity">
    <text evidence="2">Belongs to the relA/spoT family.</text>
</comment>
<evidence type="ECO:0000313" key="8">
    <source>
        <dbReference type="Proteomes" id="UP000594688"/>
    </source>
</evidence>
<dbReference type="InterPro" id="IPR007685">
    <property type="entry name" value="RelA_SpoT"/>
</dbReference>
<dbReference type="Gene3D" id="3.10.20.30">
    <property type="match status" value="1"/>
</dbReference>
<feature type="domain" description="ACT" evidence="4">
    <location>
        <begin position="641"/>
        <end position="715"/>
    </location>
</feature>
<evidence type="ECO:0000259" key="5">
    <source>
        <dbReference type="PROSITE" id="PS51831"/>
    </source>
</evidence>
<dbReference type="Pfam" id="PF02824">
    <property type="entry name" value="TGS"/>
    <property type="match status" value="1"/>
</dbReference>
<dbReference type="SUPFAM" id="SSF81301">
    <property type="entry name" value="Nucleotidyltransferase"/>
    <property type="match status" value="1"/>
</dbReference>
<comment type="function">
    <text evidence="2">In eubacteria ppGpp (guanosine 3'-diphosphate 5'-diphosphate) is a mediator of the stringent response that coordinates a variety of cellular activities in response to changes in nutritional abundance.</text>
</comment>
<dbReference type="Pfam" id="PF04607">
    <property type="entry name" value="RelA_SpoT"/>
    <property type="match status" value="1"/>
</dbReference>
<dbReference type="InterPro" id="IPR004811">
    <property type="entry name" value="RelA/Spo_fam"/>
</dbReference>
<protein>
    <submittedName>
        <fullName evidence="7">Bifunctional (P)ppGpp synthetase/guanosine-3',5'-bis(Diphosphate) 3'-pyrophosphohydrolase</fullName>
    </submittedName>
</protein>
<evidence type="ECO:0000259" key="4">
    <source>
        <dbReference type="PROSITE" id="PS51671"/>
    </source>
</evidence>
<evidence type="ECO:0000256" key="2">
    <source>
        <dbReference type="RuleBase" id="RU003847"/>
    </source>
</evidence>
<dbReference type="GO" id="GO:0015969">
    <property type="term" value="P:guanosine tetraphosphate metabolic process"/>
    <property type="evidence" value="ECO:0007669"/>
    <property type="project" value="InterPro"/>
</dbReference>
<dbReference type="KEGG" id="nli:G3M70_00220"/>
<dbReference type="AlphaFoldDB" id="A0A7T0BT52"/>
<dbReference type="PROSITE" id="PS50889">
    <property type="entry name" value="S4"/>
    <property type="match status" value="1"/>
</dbReference>
<dbReference type="Gene3D" id="3.30.70.260">
    <property type="match status" value="1"/>
</dbReference>
<dbReference type="InterPro" id="IPR003607">
    <property type="entry name" value="HD/PDEase_dom"/>
</dbReference>
<dbReference type="SMART" id="SM00471">
    <property type="entry name" value="HDc"/>
    <property type="match status" value="1"/>
</dbReference>
<dbReference type="GO" id="GO:0003723">
    <property type="term" value="F:RNA binding"/>
    <property type="evidence" value="ECO:0007669"/>
    <property type="project" value="UniProtKB-KW"/>
</dbReference>
<evidence type="ECO:0000313" key="7">
    <source>
        <dbReference type="EMBL" id="QPJ60398.1"/>
    </source>
</evidence>
<dbReference type="NCBIfam" id="TIGR00691">
    <property type="entry name" value="spoT_relA"/>
    <property type="match status" value="1"/>
</dbReference>
<dbReference type="FunFam" id="1.10.3210.10:FF:000001">
    <property type="entry name" value="GTP pyrophosphokinase RelA"/>
    <property type="match status" value="1"/>
</dbReference>
<dbReference type="InterPro" id="IPR045600">
    <property type="entry name" value="RelA/SpoT_AH_RIS"/>
</dbReference>
<dbReference type="GO" id="GO:0042594">
    <property type="term" value="P:response to starvation"/>
    <property type="evidence" value="ECO:0007669"/>
    <property type="project" value="TreeGrafter"/>
</dbReference>
<evidence type="ECO:0000259" key="6">
    <source>
        <dbReference type="PROSITE" id="PS51880"/>
    </source>
</evidence>
<name>A0A7T0BT52_9BACT</name>
<dbReference type="Pfam" id="PF13328">
    <property type="entry name" value="HD_4"/>
    <property type="match status" value="1"/>
</dbReference>
<evidence type="ECO:0000256" key="1">
    <source>
        <dbReference type="PROSITE-ProRule" id="PRU00182"/>
    </source>
</evidence>
<dbReference type="GO" id="GO:0008893">
    <property type="term" value="F:guanosine-3',5'-bis(diphosphate) 3'-diphosphatase activity"/>
    <property type="evidence" value="ECO:0007669"/>
    <property type="project" value="TreeGrafter"/>
</dbReference>
<feature type="region of interest" description="Disordered" evidence="3">
    <location>
        <begin position="718"/>
        <end position="745"/>
    </location>
</feature>
<dbReference type="PROSITE" id="PS51671">
    <property type="entry name" value="ACT"/>
    <property type="match status" value="1"/>
</dbReference>
<dbReference type="PROSITE" id="PS51880">
    <property type="entry name" value="TGS"/>
    <property type="match status" value="1"/>
</dbReference>
<dbReference type="SUPFAM" id="SSF81271">
    <property type="entry name" value="TGS-like"/>
    <property type="match status" value="1"/>
</dbReference>
<feature type="domain" description="HD" evidence="5">
    <location>
        <begin position="45"/>
        <end position="144"/>
    </location>
</feature>
<dbReference type="SMART" id="SM00954">
    <property type="entry name" value="RelA_SpoT"/>
    <property type="match status" value="1"/>
</dbReference>
<dbReference type="CDD" id="cd05399">
    <property type="entry name" value="NT_Rel-Spo_like"/>
    <property type="match status" value="1"/>
</dbReference>
<dbReference type="Pfam" id="PF13291">
    <property type="entry name" value="ACT_4"/>
    <property type="match status" value="1"/>
</dbReference>
<sequence length="745" mass="84514">MSKITQITDAVLSYHPTADVSVIFNAYMFSAKAHRGQSRTSGEAYLSHPVEVAYNLTRLRMDEKTIAAGLLHDTLEDTLTTPEEIKSQFGDEVYHLVEGVTKIGQMPFASKEEKQAENYRKMVLAMAHDIRVVLIKLSDRAHNLRTLESLSDEKKKRIARETLDIYAPMANRLGIGWLKQELEDGSFKYLHPEAYKQIVKKVKQAEEERRDYADECCRLLSEDLKAAGIDATVKGRSKHLFSIYQKMVLQDLPFDELYDLVGLRVIIESEQQCYAVLGVVHALWRPIPGKFKDYIAMPKPNRYQSLHTTVSGPGGQRVEVQIRTAEMHRVAEQGIAAHWQYKEDGKSSVKYLDDHLDWVRTMMEEQKEIKNAKDFLASFKVDLYFQEVFVFTPQGEVVAVPRGATPIDFAYHVHTDIGHHCMAAKVNGKLVSVRYKLKNGDQVEIVTDPQKFPSRDWLSIVKTSKARNKISNFLNQRERERSRILGMELLENLIKKSGLVPEEILKGKMLEEAIHSCGFNNFDNLLMSVGYGKTSARRVLEKLVPRDQLKLVAKEEKKEQTSPSIGASPIKVKDFDDELMIRVGKCCNPLPGDPILGYITRGRGISVHHKECPGVGSLANETERLLEVEWDLANKTLFPTRVSIVSVEKPGQLAKISQVLSECEVNITRANVRIGGYKRAYFDLTVEIRDLNHLMGMFDRLKQVDGVLHIDRVQEFGKKKPGNNENWKDRGGETESTEESSAAVN</sequence>
<dbReference type="CDD" id="cd00077">
    <property type="entry name" value="HDc"/>
    <property type="match status" value="1"/>
</dbReference>
<feature type="domain" description="TGS" evidence="6">
    <location>
        <begin position="386"/>
        <end position="447"/>
    </location>
</feature>
<proteinExistence type="inferred from homology"/>
<gene>
    <name evidence="7" type="ORF">G3M70_00220</name>
</gene>
<dbReference type="CDD" id="cd01668">
    <property type="entry name" value="TGS_RSH"/>
    <property type="match status" value="1"/>
</dbReference>
<reference evidence="7 8" key="1">
    <citation type="submission" date="2020-02" db="EMBL/GenBank/DDBJ databases">
        <title>Genomic and physiological characterization of two novel Nitrospinaceae genera.</title>
        <authorList>
            <person name="Mueller A.J."/>
            <person name="Jung M.-Y."/>
            <person name="Strachan C.R."/>
            <person name="Herbold C.W."/>
            <person name="Kirkegaard R.H."/>
            <person name="Daims H."/>
        </authorList>
    </citation>
    <scope>NUCLEOTIDE SEQUENCE [LARGE SCALE GENOMIC DNA]</scope>
    <source>
        <strain evidence="7">EB</strain>
    </source>
</reference>
<dbReference type="SUPFAM" id="SSF55021">
    <property type="entry name" value="ACT-like"/>
    <property type="match status" value="1"/>
</dbReference>
<dbReference type="InterPro" id="IPR045865">
    <property type="entry name" value="ACT-like_dom_sf"/>
</dbReference>
<dbReference type="Pfam" id="PF19296">
    <property type="entry name" value="RelA_AH_RIS"/>
    <property type="match status" value="1"/>
</dbReference>
<dbReference type="CDD" id="cd04876">
    <property type="entry name" value="ACT_RelA-SpoT"/>
    <property type="match status" value="1"/>
</dbReference>
<dbReference type="PROSITE" id="PS51831">
    <property type="entry name" value="HD"/>
    <property type="match status" value="1"/>
</dbReference>
<dbReference type="Proteomes" id="UP000594688">
    <property type="component" value="Chromosome"/>
</dbReference>
<dbReference type="InterPro" id="IPR006674">
    <property type="entry name" value="HD_domain"/>
</dbReference>
<dbReference type="FunFam" id="3.30.460.10:FF:000001">
    <property type="entry name" value="GTP pyrophosphokinase RelA"/>
    <property type="match status" value="1"/>
</dbReference>
<dbReference type="SUPFAM" id="SSF109604">
    <property type="entry name" value="HD-domain/PDEase-like"/>
    <property type="match status" value="1"/>
</dbReference>
<evidence type="ECO:0000256" key="3">
    <source>
        <dbReference type="SAM" id="MobiDB-lite"/>
    </source>
</evidence>
<dbReference type="PANTHER" id="PTHR21262:SF36">
    <property type="entry name" value="BIFUNCTIONAL (P)PPGPP SYNTHASE_HYDROLASE SPOT"/>
    <property type="match status" value="1"/>
</dbReference>
<dbReference type="FunFam" id="3.10.20.30:FF:000002">
    <property type="entry name" value="GTP pyrophosphokinase (RelA/SpoT)"/>
    <property type="match status" value="1"/>
</dbReference>
<dbReference type="InterPro" id="IPR043519">
    <property type="entry name" value="NT_sf"/>
</dbReference>
<dbReference type="PANTHER" id="PTHR21262">
    <property type="entry name" value="GUANOSINE-3',5'-BIS DIPHOSPHATE 3'-PYROPHOSPHOHYDROLASE"/>
    <property type="match status" value="1"/>
</dbReference>
<dbReference type="GO" id="GO:0005886">
    <property type="term" value="C:plasma membrane"/>
    <property type="evidence" value="ECO:0007669"/>
    <property type="project" value="TreeGrafter"/>
</dbReference>